<feature type="compositionally biased region" description="Basic and acidic residues" evidence="1">
    <location>
        <begin position="119"/>
        <end position="134"/>
    </location>
</feature>
<feature type="compositionally biased region" description="Basic residues" evidence="1">
    <location>
        <begin position="383"/>
        <end position="393"/>
    </location>
</feature>
<sequence>MYLYLSYQDQIKNQENTLSNVKNRSKSNLLQTRRHPQRPDPHLAVKAGAAHPPFLAAVIAVVSPLQLLLARNESHRHRTDGAAVPVDHGDARVATSVRLAPPGPNRVIRRPAHNQPAPRARDGEHRLAVPPKRPDRDHVARAVLPLPHHHAAIVAAGVEHLPPAPDGHGVHRRRVAGEGGRQVVNRLLALTLGGLVRRGPGRPDTNAPVGGAGVHRAVGGDGDRVDGIVVRRQGLQAAEGRDGPDLERLVPGDGEEEAAVRGRGDAGHGVGMLYPEPAVVASDGDVVGREREPAEAVGDRGERGGEADPGGRARRDPPQAQPPVLVARHGLATVDVRHALDRAGGRGVVARVGGGRRLEGAEVVEGDGRRPGDDEAAGDVHHRDGRCRRRRRGRREERGDVGEGGGIRRGGGERREGRGGGRLGDRGRGGGGGG</sequence>
<dbReference type="AlphaFoldDB" id="A0A8R7PGN6"/>
<keyword evidence="3" id="KW-1185">Reference proteome</keyword>
<accession>A0A8R7PGN6</accession>
<reference evidence="3" key="1">
    <citation type="journal article" date="2013" name="Nature">
        <title>Draft genome of the wheat A-genome progenitor Triticum urartu.</title>
        <authorList>
            <person name="Ling H.Q."/>
            <person name="Zhao S."/>
            <person name="Liu D."/>
            <person name="Wang J."/>
            <person name="Sun H."/>
            <person name="Zhang C."/>
            <person name="Fan H."/>
            <person name="Li D."/>
            <person name="Dong L."/>
            <person name="Tao Y."/>
            <person name="Gao C."/>
            <person name="Wu H."/>
            <person name="Li Y."/>
            <person name="Cui Y."/>
            <person name="Guo X."/>
            <person name="Zheng S."/>
            <person name="Wang B."/>
            <person name="Yu K."/>
            <person name="Liang Q."/>
            <person name="Yang W."/>
            <person name="Lou X."/>
            <person name="Chen J."/>
            <person name="Feng M."/>
            <person name="Jian J."/>
            <person name="Zhang X."/>
            <person name="Luo G."/>
            <person name="Jiang Y."/>
            <person name="Liu J."/>
            <person name="Wang Z."/>
            <person name="Sha Y."/>
            <person name="Zhang B."/>
            <person name="Wu H."/>
            <person name="Tang D."/>
            <person name="Shen Q."/>
            <person name="Xue P."/>
            <person name="Zou S."/>
            <person name="Wang X."/>
            <person name="Liu X."/>
            <person name="Wang F."/>
            <person name="Yang Y."/>
            <person name="An X."/>
            <person name="Dong Z."/>
            <person name="Zhang K."/>
            <person name="Zhang X."/>
            <person name="Luo M.C."/>
            <person name="Dvorak J."/>
            <person name="Tong Y."/>
            <person name="Wang J."/>
            <person name="Yang H."/>
            <person name="Li Z."/>
            <person name="Wang D."/>
            <person name="Zhang A."/>
            <person name="Wang J."/>
        </authorList>
    </citation>
    <scope>NUCLEOTIDE SEQUENCE</scope>
    <source>
        <strain evidence="3">cv. G1812</strain>
    </source>
</reference>
<feature type="region of interest" description="Disordered" evidence="1">
    <location>
        <begin position="283"/>
        <end position="322"/>
    </location>
</feature>
<dbReference type="EnsemblPlants" id="TuG1812G0200003864.01.T01">
    <property type="protein sequence ID" value="TuG1812G0200003864.01.T01.cds453522"/>
    <property type="gene ID" value="TuG1812G0200003864.01"/>
</dbReference>
<reference evidence="2" key="2">
    <citation type="submission" date="2018-03" db="EMBL/GenBank/DDBJ databases">
        <title>The Triticum urartu genome reveals the dynamic nature of wheat genome evolution.</title>
        <authorList>
            <person name="Ling H."/>
            <person name="Ma B."/>
            <person name="Shi X."/>
            <person name="Liu H."/>
            <person name="Dong L."/>
            <person name="Sun H."/>
            <person name="Cao Y."/>
            <person name="Gao Q."/>
            <person name="Zheng S."/>
            <person name="Li Y."/>
            <person name="Yu Y."/>
            <person name="Du H."/>
            <person name="Qi M."/>
            <person name="Li Y."/>
            <person name="Yu H."/>
            <person name="Cui Y."/>
            <person name="Wang N."/>
            <person name="Chen C."/>
            <person name="Wu H."/>
            <person name="Zhao Y."/>
            <person name="Zhang J."/>
            <person name="Li Y."/>
            <person name="Zhou W."/>
            <person name="Zhang B."/>
            <person name="Hu W."/>
            <person name="Eijk M."/>
            <person name="Tang J."/>
            <person name="Witsenboer H."/>
            <person name="Zhao S."/>
            <person name="Li Z."/>
            <person name="Zhang A."/>
            <person name="Wang D."/>
            <person name="Liang C."/>
        </authorList>
    </citation>
    <scope>NUCLEOTIDE SEQUENCE [LARGE SCALE GENOMIC DNA]</scope>
    <source>
        <strain evidence="2">cv. G1812</strain>
    </source>
</reference>
<proteinExistence type="predicted"/>
<dbReference type="Gramene" id="TuG1812G0200003864.01.T01">
    <property type="protein sequence ID" value="TuG1812G0200003864.01.T01.cds453522"/>
    <property type="gene ID" value="TuG1812G0200003864.01"/>
</dbReference>
<feature type="region of interest" description="Disordered" evidence="1">
    <location>
        <begin position="199"/>
        <end position="218"/>
    </location>
</feature>
<protein>
    <submittedName>
        <fullName evidence="2">Uncharacterized protein</fullName>
    </submittedName>
</protein>
<dbReference type="Proteomes" id="UP000015106">
    <property type="component" value="Chromosome 2"/>
</dbReference>
<feature type="region of interest" description="Disordered" evidence="1">
    <location>
        <begin position="97"/>
        <end position="134"/>
    </location>
</feature>
<evidence type="ECO:0000256" key="1">
    <source>
        <dbReference type="SAM" id="MobiDB-lite"/>
    </source>
</evidence>
<evidence type="ECO:0000313" key="3">
    <source>
        <dbReference type="Proteomes" id="UP000015106"/>
    </source>
</evidence>
<name>A0A8R7PGN6_TRIUA</name>
<feature type="region of interest" description="Disordered" evidence="1">
    <location>
        <begin position="361"/>
        <end position="434"/>
    </location>
</feature>
<organism evidence="2 3">
    <name type="scientific">Triticum urartu</name>
    <name type="common">Red wild einkorn</name>
    <name type="synonym">Crithodium urartu</name>
    <dbReference type="NCBI Taxonomy" id="4572"/>
    <lineage>
        <taxon>Eukaryota</taxon>
        <taxon>Viridiplantae</taxon>
        <taxon>Streptophyta</taxon>
        <taxon>Embryophyta</taxon>
        <taxon>Tracheophyta</taxon>
        <taxon>Spermatophyta</taxon>
        <taxon>Magnoliopsida</taxon>
        <taxon>Liliopsida</taxon>
        <taxon>Poales</taxon>
        <taxon>Poaceae</taxon>
        <taxon>BOP clade</taxon>
        <taxon>Pooideae</taxon>
        <taxon>Triticodae</taxon>
        <taxon>Triticeae</taxon>
        <taxon>Triticinae</taxon>
        <taxon>Triticum</taxon>
    </lineage>
</organism>
<reference evidence="2" key="3">
    <citation type="submission" date="2022-06" db="UniProtKB">
        <authorList>
            <consortium name="EnsemblPlants"/>
        </authorList>
    </citation>
    <scope>IDENTIFICATION</scope>
</reference>
<feature type="compositionally biased region" description="Basic and acidic residues" evidence="1">
    <location>
        <begin position="361"/>
        <end position="382"/>
    </location>
</feature>
<feature type="compositionally biased region" description="Basic and acidic residues" evidence="1">
    <location>
        <begin position="286"/>
        <end position="317"/>
    </location>
</feature>
<feature type="compositionally biased region" description="Basic and acidic residues" evidence="1">
    <location>
        <begin position="410"/>
        <end position="428"/>
    </location>
</feature>
<evidence type="ECO:0000313" key="2">
    <source>
        <dbReference type="EnsemblPlants" id="TuG1812G0200003864.01.T01.cds453522"/>
    </source>
</evidence>